<evidence type="ECO:0000256" key="2">
    <source>
        <dbReference type="ARBA" id="ARBA00022692"/>
    </source>
</evidence>
<evidence type="ECO:0000256" key="3">
    <source>
        <dbReference type="ARBA" id="ARBA00022989"/>
    </source>
</evidence>
<evidence type="ECO:0000313" key="8">
    <source>
        <dbReference type="EMBL" id="KAL1599107.1"/>
    </source>
</evidence>
<protein>
    <recommendedName>
        <fullName evidence="7">Rhodopsin domain-containing protein</fullName>
    </recommendedName>
</protein>
<evidence type="ECO:0000256" key="4">
    <source>
        <dbReference type="ARBA" id="ARBA00023136"/>
    </source>
</evidence>
<dbReference type="Proteomes" id="UP001521222">
    <property type="component" value="Unassembled WGS sequence"/>
</dbReference>
<evidence type="ECO:0000256" key="5">
    <source>
        <dbReference type="ARBA" id="ARBA00038359"/>
    </source>
</evidence>
<proteinExistence type="inferred from homology"/>
<dbReference type="PANTHER" id="PTHR33048:SF108">
    <property type="entry name" value="INTEGRAL MEMBRANE PROTEIN"/>
    <property type="match status" value="1"/>
</dbReference>
<feature type="transmembrane region" description="Helical" evidence="6">
    <location>
        <begin position="65"/>
        <end position="85"/>
    </location>
</feature>
<keyword evidence="9" id="KW-1185">Reference proteome</keyword>
<comment type="similarity">
    <text evidence="5">Belongs to the SAT4 family.</text>
</comment>
<feature type="transmembrane region" description="Helical" evidence="6">
    <location>
        <begin position="140"/>
        <end position="158"/>
    </location>
</feature>
<evidence type="ECO:0000313" key="9">
    <source>
        <dbReference type="Proteomes" id="UP001521222"/>
    </source>
</evidence>
<dbReference type="InterPro" id="IPR049326">
    <property type="entry name" value="Rhodopsin_dom_fungi"/>
</dbReference>
<organism evidence="8 9">
    <name type="scientific">Nothophoma quercina</name>
    <dbReference type="NCBI Taxonomy" id="749835"/>
    <lineage>
        <taxon>Eukaryota</taxon>
        <taxon>Fungi</taxon>
        <taxon>Dikarya</taxon>
        <taxon>Ascomycota</taxon>
        <taxon>Pezizomycotina</taxon>
        <taxon>Dothideomycetes</taxon>
        <taxon>Pleosporomycetidae</taxon>
        <taxon>Pleosporales</taxon>
        <taxon>Pleosporineae</taxon>
        <taxon>Didymellaceae</taxon>
        <taxon>Nothophoma</taxon>
    </lineage>
</organism>
<gene>
    <name evidence="8" type="ORF">SLS59_006559</name>
</gene>
<reference evidence="8 9" key="1">
    <citation type="submission" date="2024-02" db="EMBL/GenBank/DDBJ databases">
        <title>De novo assembly and annotation of 12 fungi associated with fruit tree decline syndrome in Ontario, Canada.</title>
        <authorList>
            <person name="Sulman M."/>
            <person name="Ellouze W."/>
            <person name="Ilyukhin E."/>
        </authorList>
    </citation>
    <scope>NUCLEOTIDE SEQUENCE [LARGE SCALE GENOMIC DNA]</scope>
    <source>
        <strain evidence="8 9">M97-236</strain>
    </source>
</reference>
<evidence type="ECO:0000259" key="7">
    <source>
        <dbReference type="Pfam" id="PF20684"/>
    </source>
</evidence>
<comment type="caution">
    <text evidence="8">The sequence shown here is derived from an EMBL/GenBank/DDBJ whole genome shotgun (WGS) entry which is preliminary data.</text>
</comment>
<feature type="transmembrane region" description="Helical" evidence="6">
    <location>
        <begin position="25"/>
        <end position="44"/>
    </location>
</feature>
<comment type="subcellular location">
    <subcellularLocation>
        <location evidence="1">Membrane</location>
        <topology evidence="1">Multi-pass membrane protein</topology>
    </subcellularLocation>
</comment>
<accession>A0ABR3R413</accession>
<evidence type="ECO:0000256" key="6">
    <source>
        <dbReference type="SAM" id="Phobius"/>
    </source>
</evidence>
<evidence type="ECO:0000256" key="1">
    <source>
        <dbReference type="ARBA" id="ARBA00004141"/>
    </source>
</evidence>
<feature type="transmembrane region" description="Helical" evidence="6">
    <location>
        <begin position="105"/>
        <end position="128"/>
    </location>
</feature>
<keyword evidence="3 6" id="KW-1133">Transmembrane helix</keyword>
<sequence length="363" mass="39355">MATAAASPPPGYTSDLNNPKDEIRTVNIVTQALTLTFCTVFVWIRGYHKFRTVGLDLAVDDYLTLVSWVLMTGYCISGFILSMHGGGYHMWDISKDEVEKFLQTAYAVTIFYAPMTLAIKLSLLTLIGRIFSPYKRRIQAIYALGGLLVLYYITSLILKIRICWPIAAYWQGDQSKCLDQSAVITADSIISTLPTMKKLRVGGMLAVGGLATAFSGWRLNLILTDGKSQDTTILFVQVALSGNAEAGIALICTCLPAFVAQFNILRDRVGYGSSRGTDDRYAASGSAAHKLSTFKSAHLGTAKANKHAGIETWSDEAELVTHVKSSMEGEPAQSGGGIVRRVEVTHTVTYAASDSDDGKKSPV</sequence>
<keyword evidence="4 6" id="KW-0472">Membrane</keyword>
<keyword evidence="2 6" id="KW-0812">Transmembrane</keyword>
<dbReference type="Pfam" id="PF20684">
    <property type="entry name" value="Fung_rhodopsin"/>
    <property type="match status" value="1"/>
</dbReference>
<name>A0ABR3R413_9PLEO</name>
<feature type="domain" description="Rhodopsin" evidence="7">
    <location>
        <begin position="51"/>
        <end position="258"/>
    </location>
</feature>
<dbReference type="InterPro" id="IPR052337">
    <property type="entry name" value="SAT4-like"/>
</dbReference>
<dbReference type="EMBL" id="JAKIXB020000021">
    <property type="protein sequence ID" value="KAL1599107.1"/>
    <property type="molecule type" value="Genomic_DNA"/>
</dbReference>
<dbReference type="PANTHER" id="PTHR33048">
    <property type="entry name" value="PTH11-LIKE INTEGRAL MEMBRANE PROTEIN (AFU_ORTHOLOGUE AFUA_5G11245)"/>
    <property type="match status" value="1"/>
</dbReference>